<keyword evidence="2" id="KW-0255">Endonuclease</keyword>
<organism evidence="2 3">
    <name type="scientific">Streptomyces mexicanus</name>
    <dbReference type="NCBI Taxonomy" id="178566"/>
    <lineage>
        <taxon>Bacteria</taxon>
        <taxon>Bacillati</taxon>
        <taxon>Actinomycetota</taxon>
        <taxon>Actinomycetes</taxon>
        <taxon>Kitasatosporales</taxon>
        <taxon>Streptomycetaceae</taxon>
        <taxon>Streptomyces</taxon>
    </lineage>
</organism>
<dbReference type="Proteomes" id="UP000517694">
    <property type="component" value="Unassembled WGS sequence"/>
</dbReference>
<accession>A0A7X1LS46</accession>
<proteinExistence type="predicted"/>
<dbReference type="GO" id="GO:0004519">
    <property type="term" value="F:endonuclease activity"/>
    <property type="evidence" value="ECO:0007669"/>
    <property type="project" value="UniProtKB-KW"/>
</dbReference>
<dbReference type="CDD" id="cd00085">
    <property type="entry name" value="HNHc"/>
    <property type="match status" value="1"/>
</dbReference>
<feature type="domain" description="HNH" evidence="1">
    <location>
        <begin position="32"/>
        <end position="76"/>
    </location>
</feature>
<dbReference type="InterPro" id="IPR003615">
    <property type="entry name" value="HNH_nuc"/>
</dbReference>
<name>A0A7X1LS46_9ACTN</name>
<evidence type="ECO:0000313" key="3">
    <source>
        <dbReference type="Proteomes" id="UP000517694"/>
    </source>
</evidence>
<evidence type="ECO:0000259" key="1">
    <source>
        <dbReference type="Pfam" id="PF01844"/>
    </source>
</evidence>
<dbReference type="EMBL" id="JACMHY010000008">
    <property type="protein sequence ID" value="MBC2867322.1"/>
    <property type="molecule type" value="Genomic_DNA"/>
</dbReference>
<dbReference type="AlphaFoldDB" id="A0A7X1LS46"/>
<comment type="caution">
    <text evidence="2">The sequence shown here is derived from an EMBL/GenBank/DDBJ whole genome shotgun (WGS) entry which is preliminary data.</text>
</comment>
<evidence type="ECO:0000313" key="2">
    <source>
        <dbReference type="EMBL" id="MBC2867322.1"/>
    </source>
</evidence>
<dbReference type="Gene3D" id="1.10.30.50">
    <property type="match status" value="1"/>
</dbReference>
<gene>
    <name evidence="2" type="ORF">H1R13_20820</name>
</gene>
<keyword evidence="2" id="KW-0540">Nuclease</keyword>
<dbReference type="GO" id="GO:0008270">
    <property type="term" value="F:zinc ion binding"/>
    <property type="evidence" value="ECO:0007669"/>
    <property type="project" value="InterPro"/>
</dbReference>
<dbReference type="Pfam" id="PF01844">
    <property type="entry name" value="HNH"/>
    <property type="match status" value="1"/>
</dbReference>
<dbReference type="InterPro" id="IPR002711">
    <property type="entry name" value="HNH"/>
</dbReference>
<sequence length="99" mass="11471">MTGVAKRINNVSGPERRRNLIRKLARRTGYRCFYCARPFTADEQATFDHYIPYRLWRTGRHDALVLACQPCNERKADALPWPLVWLLLAQHHQAPALAA</sequence>
<protein>
    <submittedName>
        <fullName evidence="2">HNH endonuclease</fullName>
    </submittedName>
</protein>
<keyword evidence="2" id="KW-0378">Hydrolase</keyword>
<keyword evidence="3" id="KW-1185">Reference proteome</keyword>
<reference evidence="2 3" key="1">
    <citation type="submission" date="2020-08" db="EMBL/GenBank/DDBJ databases">
        <title>Whole-Genome Sequence of French Clinical Streptomyces mexicanus Strain Q0842.</title>
        <authorList>
            <person name="Boxberger M."/>
            <person name="La Scola B."/>
        </authorList>
    </citation>
    <scope>NUCLEOTIDE SEQUENCE [LARGE SCALE GENOMIC DNA]</scope>
    <source>
        <strain evidence="2 3">Marseille-Q0842</strain>
    </source>
</reference>
<dbReference type="OrthoDB" id="9802901at2"/>
<dbReference type="GO" id="GO:0003676">
    <property type="term" value="F:nucleic acid binding"/>
    <property type="evidence" value="ECO:0007669"/>
    <property type="project" value="InterPro"/>
</dbReference>